<gene>
    <name evidence="8" type="ORF">MMF94_02365</name>
</gene>
<evidence type="ECO:0000256" key="3">
    <source>
        <dbReference type="ARBA" id="ARBA00022630"/>
    </source>
</evidence>
<dbReference type="Pfam" id="PF00441">
    <property type="entry name" value="Acyl-CoA_dh_1"/>
    <property type="match status" value="1"/>
</dbReference>
<sequence length="371" mass="39061">MDLVFTPEQEQLRASVRRFLAEKSPITAVRALMDGPVGYDPAVWRQMAEQLGLQGLALPEKFGGSGYGFVELAVVQEELGRALLPGPFSSTVVLAAHAVLDAADPAAAEELLPGIADGSTLATLAAAGEGGRWDPEAPTLSAEQAGDGWVLRGSVDQVPDGHLPGLVLAAARTAAGPSLFAVDAEAPGLTRTALPTLDQTSRLARLDFTEVPARLVGTDGAAGSTLRRTLDRAAVALALEQVGGAQRALEMAVEYAKVRKQFDRPIGSFQALKHKAADVLLQVESARAAAYYATWAVARDSDEVPAVSSLAKAYCSDAFFAAAAENIQIHGGIGFTWEHDAHLYFKRAAATKLFLGDPAFHRERLAVSIGL</sequence>
<name>A0ABS9T7M4_9PSEU</name>
<feature type="domain" description="Acyl-CoA dehydrogenase/oxidase C-terminal" evidence="6">
    <location>
        <begin position="227"/>
        <end position="367"/>
    </location>
</feature>
<proteinExistence type="inferred from homology"/>
<keyword evidence="4" id="KW-0274">FAD</keyword>
<dbReference type="InterPro" id="IPR046373">
    <property type="entry name" value="Acyl-CoA_Oxase/DH_mid-dom_sf"/>
</dbReference>
<protein>
    <submittedName>
        <fullName evidence="8">Acyl-CoA dehydrogenase family protein</fullName>
    </submittedName>
</protein>
<dbReference type="SUPFAM" id="SSF56645">
    <property type="entry name" value="Acyl-CoA dehydrogenase NM domain-like"/>
    <property type="match status" value="1"/>
</dbReference>
<dbReference type="Proteomes" id="UP001299970">
    <property type="component" value="Unassembled WGS sequence"/>
</dbReference>
<dbReference type="Gene3D" id="1.20.140.10">
    <property type="entry name" value="Butyryl-CoA Dehydrogenase, subunit A, domain 3"/>
    <property type="match status" value="1"/>
</dbReference>
<evidence type="ECO:0000313" key="9">
    <source>
        <dbReference type="Proteomes" id="UP001299970"/>
    </source>
</evidence>
<dbReference type="InterPro" id="IPR013786">
    <property type="entry name" value="AcylCoA_DH/ox_N"/>
</dbReference>
<keyword evidence="3" id="KW-0285">Flavoprotein</keyword>
<evidence type="ECO:0000259" key="6">
    <source>
        <dbReference type="Pfam" id="PF00441"/>
    </source>
</evidence>
<evidence type="ECO:0000256" key="4">
    <source>
        <dbReference type="ARBA" id="ARBA00022827"/>
    </source>
</evidence>
<geneLocation type="plasmid" evidence="8">
    <name>unnamed</name>
</geneLocation>
<dbReference type="InterPro" id="IPR037069">
    <property type="entry name" value="AcylCoA_DH/ox_N_sf"/>
</dbReference>
<dbReference type="PANTHER" id="PTHR43884:SF20">
    <property type="entry name" value="ACYL-COA DEHYDROGENASE FADE28"/>
    <property type="match status" value="1"/>
</dbReference>
<dbReference type="CDD" id="cd00567">
    <property type="entry name" value="ACAD"/>
    <property type="match status" value="1"/>
</dbReference>
<dbReference type="SUPFAM" id="SSF47203">
    <property type="entry name" value="Acyl-CoA dehydrogenase C-terminal domain-like"/>
    <property type="match status" value="1"/>
</dbReference>
<keyword evidence="8" id="KW-0614">Plasmid</keyword>
<evidence type="ECO:0000256" key="1">
    <source>
        <dbReference type="ARBA" id="ARBA00001974"/>
    </source>
</evidence>
<dbReference type="Gene3D" id="1.10.540.10">
    <property type="entry name" value="Acyl-CoA dehydrogenase/oxidase, N-terminal domain"/>
    <property type="match status" value="1"/>
</dbReference>
<evidence type="ECO:0000256" key="5">
    <source>
        <dbReference type="ARBA" id="ARBA00023002"/>
    </source>
</evidence>
<evidence type="ECO:0000259" key="7">
    <source>
        <dbReference type="Pfam" id="PF02771"/>
    </source>
</evidence>
<keyword evidence="5" id="KW-0560">Oxidoreductase</keyword>
<feature type="domain" description="Acyl-CoA dehydrogenase/oxidase N-terminal" evidence="7">
    <location>
        <begin position="6"/>
        <end position="118"/>
    </location>
</feature>
<dbReference type="Gene3D" id="2.40.110.10">
    <property type="entry name" value="Butyryl-CoA Dehydrogenase, subunit A, domain 2"/>
    <property type="match status" value="1"/>
</dbReference>
<comment type="similarity">
    <text evidence="2">Belongs to the acyl-CoA dehydrogenase family.</text>
</comment>
<evidence type="ECO:0000256" key="2">
    <source>
        <dbReference type="ARBA" id="ARBA00009347"/>
    </source>
</evidence>
<organism evidence="8 9">
    <name type="scientific">Pseudonocardia alaniniphila</name>
    <dbReference type="NCBI Taxonomy" id="75291"/>
    <lineage>
        <taxon>Bacteria</taxon>
        <taxon>Bacillati</taxon>
        <taxon>Actinomycetota</taxon>
        <taxon>Actinomycetes</taxon>
        <taxon>Pseudonocardiales</taxon>
        <taxon>Pseudonocardiaceae</taxon>
        <taxon>Pseudonocardia</taxon>
    </lineage>
</organism>
<keyword evidence="9" id="KW-1185">Reference proteome</keyword>
<dbReference type="InterPro" id="IPR009075">
    <property type="entry name" value="AcylCo_DH/oxidase_C"/>
</dbReference>
<dbReference type="InterPro" id="IPR009100">
    <property type="entry name" value="AcylCoA_DH/oxidase_NM_dom_sf"/>
</dbReference>
<dbReference type="Pfam" id="PF02771">
    <property type="entry name" value="Acyl-CoA_dh_N"/>
    <property type="match status" value="1"/>
</dbReference>
<dbReference type="PANTHER" id="PTHR43884">
    <property type="entry name" value="ACYL-COA DEHYDROGENASE"/>
    <property type="match status" value="1"/>
</dbReference>
<evidence type="ECO:0000313" key="8">
    <source>
        <dbReference type="EMBL" id="MCH6164514.1"/>
    </source>
</evidence>
<accession>A0ABS9T7M4</accession>
<dbReference type="InterPro" id="IPR036250">
    <property type="entry name" value="AcylCo_DH-like_C"/>
</dbReference>
<reference evidence="8 9" key="1">
    <citation type="submission" date="2022-03" db="EMBL/GenBank/DDBJ databases">
        <title>Pseudonocardia alaer sp. nov., a novel actinomycete isolated from reed forest soil.</title>
        <authorList>
            <person name="Wang L."/>
        </authorList>
    </citation>
    <scope>NUCLEOTIDE SEQUENCE [LARGE SCALE GENOMIC DNA]</scope>
    <source>
        <strain evidence="8 9">Y-16303</strain>
        <plasmid evidence="8">unnamed</plasmid>
    </source>
</reference>
<comment type="caution">
    <text evidence="8">The sequence shown here is derived from an EMBL/GenBank/DDBJ whole genome shotgun (WGS) entry which is preliminary data.</text>
</comment>
<comment type="cofactor">
    <cofactor evidence="1">
        <name>FAD</name>
        <dbReference type="ChEBI" id="CHEBI:57692"/>
    </cofactor>
</comment>
<dbReference type="RefSeq" id="WP_241034370.1">
    <property type="nucleotide sequence ID" value="NZ_BAAAJF010000034.1"/>
</dbReference>
<dbReference type="EMBL" id="JAKXMK010000002">
    <property type="protein sequence ID" value="MCH6164514.1"/>
    <property type="molecule type" value="Genomic_DNA"/>
</dbReference>